<dbReference type="HAMAP" id="MF_00034">
    <property type="entry name" value="RuvC"/>
    <property type="match status" value="1"/>
</dbReference>
<dbReference type="GO" id="GO:0000287">
    <property type="term" value="F:magnesium ion binding"/>
    <property type="evidence" value="ECO:0007669"/>
    <property type="project" value="UniProtKB-UniRule"/>
</dbReference>
<dbReference type="PANTHER" id="PTHR30194:SF3">
    <property type="entry name" value="CROSSOVER JUNCTION ENDODEOXYRIBONUCLEASE RUVC"/>
    <property type="match status" value="1"/>
</dbReference>
<comment type="subcellular location">
    <subcellularLocation>
        <location evidence="13">Cytoplasm</location>
    </subcellularLocation>
</comment>
<feature type="active site" evidence="13">
    <location>
        <position position="7"/>
    </location>
</feature>
<evidence type="ECO:0000256" key="13">
    <source>
        <dbReference type="HAMAP-Rule" id="MF_00034"/>
    </source>
</evidence>
<dbReference type="PANTHER" id="PTHR30194">
    <property type="entry name" value="CROSSOVER JUNCTION ENDODEOXYRIBONUCLEASE RUVC"/>
    <property type="match status" value="1"/>
</dbReference>
<keyword evidence="10 13" id="KW-0233">DNA recombination</keyword>
<dbReference type="Pfam" id="PF02075">
    <property type="entry name" value="RuvC"/>
    <property type="match status" value="1"/>
</dbReference>
<evidence type="ECO:0000256" key="12">
    <source>
        <dbReference type="ARBA" id="ARBA00029354"/>
    </source>
</evidence>
<feature type="binding site" evidence="13">
    <location>
        <position position="7"/>
    </location>
    <ligand>
        <name>Mg(2+)</name>
        <dbReference type="ChEBI" id="CHEBI:18420"/>
        <label>1</label>
    </ligand>
</feature>
<dbReference type="STRING" id="1798471.A3A21_02480"/>
<dbReference type="GO" id="GO:0005737">
    <property type="term" value="C:cytoplasm"/>
    <property type="evidence" value="ECO:0007669"/>
    <property type="project" value="UniProtKB-SubCell"/>
</dbReference>
<keyword evidence="9 13" id="KW-0238">DNA-binding</keyword>
<keyword evidence="4 13" id="KW-0479">Metal-binding</keyword>
<evidence type="ECO:0000256" key="1">
    <source>
        <dbReference type="ARBA" id="ARBA00009518"/>
    </source>
</evidence>
<keyword evidence="11 13" id="KW-0234">DNA repair</keyword>
<protein>
    <recommendedName>
        <fullName evidence="13 14">Crossover junction endodeoxyribonuclease RuvC</fullName>
        <ecNumber evidence="13 14">3.1.21.10</ecNumber>
    </recommendedName>
    <alternativeName>
        <fullName evidence="13">Holliday junction nuclease RuvC</fullName>
    </alternativeName>
    <alternativeName>
        <fullName evidence="13">Holliday junction resolvase RuvC</fullName>
    </alternativeName>
</protein>
<dbReference type="PRINTS" id="PR00696">
    <property type="entry name" value="RSOLVASERUVC"/>
</dbReference>
<evidence type="ECO:0000256" key="9">
    <source>
        <dbReference type="ARBA" id="ARBA00023125"/>
    </source>
</evidence>
<feature type="binding site" evidence="13">
    <location>
        <position position="139"/>
    </location>
    <ligand>
        <name>Mg(2+)</name>
        <dbReference type="ChEBI" id="CHEBI:18420"/>
        <label>1</label>
    </ligand>
</feature>
<dbReference type="NCBIfam" id="TIGR00228">
    <property type="entry name" value="ruvC"/>
    <property type="match status" value="1"/>
</dbReference>
<keyword evidence="5 13" id="KW-0255">Endonuclease</keyword>
<dbReference type="GO" id="GO:0006310">
    <property type="term" value="P:DNA recombination"/>
    <property type="evidence" value="ECO:0007669"/>
    <property type="project" value="UniProtKB-UniRule"/>
</dbReference>
<evidence type="ECO:0000256" key="8">
    <source>
        <dbReference type="ARBA" id="ARBA00022842"/>
    </source>
</evidence>
<evidence type="ECO:0000256" key="7">
    <source>
        <dbReference type="ARBA" id="ARBA00022801"/>
    </source>
</evidence>
<accession>A0A1F6BTR2</accession>
<dbReference type="GO" id="GO:0048476">
    <property type="term" value="C:Holliday junction resolvase complex"/>
    <property type="evidence" value="ECO:0007669"/>
    <property type="project" value="UniProtKB-UniRule"/>
</dbReference>
<dbReference type="InterPro" id="IPR036397">
    <property type="entry name" value="RNaseH_sf"/>
</dbReference>
<feature type="active site" evidence="13">
    <location>
        <position position="139"/>
    </location>
</feature>
<dbReference type="GO" id="GO:0006281">
    <property type="term" value="P:DNA repair"/>
    <property type="evidence" value="ECO:0007669"/>
    <property type="project" value="UniProtKB-UniRule"/>
</dbReference>
<keyword evidence="6 13" id="KW-0227">DNA damage</keyword>
<comment type="caution">
    <text evidence="15">The sequence shown here is derived from an EMBL/GenBank/DDBJ whole genome shotgun (WGS) entry which is preliminary data.</text>
</comment>
<gene>
    <name evidence="13" type="primary">ruvC</name>
    <name evidence="15" type="ORF">A3A21_02480</name>
</gene>
<evidence type="ECO:0000256" key="6">
    <source>
        <dbReference type="ARBA" id="ARBA00022763"/>
    </source>
</evidence>
<evidence type="ECO:0000313" key="16">
    <source>
        <dbReference type="Proteomes" id="UP000176996"/>
    </source>
</evidence>
<dbReference type="Gene3D" id="3.30.420.10">
    <property type="entry name" value="Ribonuclease H-like superfamily/Ribonuclease H"/>
    <property type="match status" value="1"/>
</dbReference>
<comment type="cofactor">
    <cofactor evidence="13">
        <name>Mg(2+)</name>
        <dbReference type="ChEBI" id="CHEBI:18420"/>
    </cofactor>
    <text evidence="13">Binds 2 Mg(2+) ion per subunit.</text>
</comment>
<comment type="similarity">
    <text evidence="1 13">Belongs to the RuvC family.</text>
</comment>
<dbReference type="Proteomes" id="UP000176996">
    <property type="component" value="Unassembled WGS sequence"/>
</dbReference>
<dbReference type="PROSITE" id="PS01321">
    <property type="entry name" value="RUVC"/>
    <property type="match status" value="1"/>
</dbReference>
<keyword evidence="2 13" id="KW-0963">Cytoplasm</keyword>
<keyword evidence="8 13" id="KW-0460">Magnesium</keyword>
<dbReference type="SUPFAM" id="SSF53098">
    <property type="entry name" value="Ribonuclease H-like"/>
    <property type="match status" value="1"/>
</dbReference>
<reference evidence="15 16" key="1">
    <citation type="journal article" date="2016" name="Nat. Commun.">
        <title>Thousands of microbial genomes shed light on interconnected biogeochemical processes in an aquifer system.</title>
        <authorList>
            <person name="Anantharaman K."/>
            <person name="Brown C.T."/>
            <person name="Hug L.A."/>
            <person name="Sharon I."/>
            <person name="Castelle C.J."/>
            <person name="Probst A.J."/>
            <person name="Thomas B.C."/>
            <person name="Singh A."/>
            <person name="Wilkins M.J."/>
            <person name="Karaoz U."/>
            <person name="Brodie E.L."/>
            <person name="Williams K.H."/>
            <person name="Hubbard S.S."/>
            <person name="Banfield J.F."/>
        </authorList>
    </citation>
    <scope>NUCLEOTIDE SEQUENCE [LARGE SCALE GENOMIC DNA]</scope>
</reference>
<dbReference type="EMBL" id="MFKK01000030">
    <property type="protein sequence ID" value="OGG40218.1"/>
    <property type="molecule type" value="Genomic_DNA"/>
</dbReference>
<dbReference type="FunFam" id="3.30.420.10:FF:000002">
    <property type="entry name" value="Crossover junction endodeoxyribonuclease RuvC"/>
    <property type="match status" value="1"/>
</dbReference>
<dbReference type="GO" id="GO:0003677">
    <property type="term" value="F:DNA binding"/>
    <property type="evidence" value="ECO:0007669"/>
    <property type="project" value="UniProtKB-KW"/>
</dbReference>
<evidence type="ECO:0000256" key="11">
    <source>
        <dbReference type="ARBA" id="ARBA00023204"/>
    </source>
</evidence>
<dbReference type="InterPro" id="IPR012337">
    <property type="entry name" value="RNaseH-like_sf"/>
</dbReference>
<organism evidence="15 16">
    <name type="scientific">Candidatus Jorgensenbacteria bacterium RIFCSPLOWO2_01_FULL_45_25b</name>
    <dbReference type="NCBI Taxonomy" id="1798471"/>
    <lineage>
        <taxon>Bacteria</taxon>
        <taxon>Candidatus Joergenseniibacteriota</taxon>
    </lineage>
</organism>
<keyword evidence="3 13" id="KW-0540">Nuclease</keyword>
<dbReference type="CDD" id="cd16962">
    <property type="entry name" value="RuvC"/>
    <property type="match status" value="1"/>
</dbReference>
<feature type="binding site" evidence="13">
    <location>
        <position position="66"/>
    </location>
    <ligand>
        <name>Mg(2+)</name>
        <dbReference type="ChEBI" id="CHEBI:18420"/>
        <label>2</label>
    </ligand>
</feature>
<evidence type="ECO:0000313" key="15">
    <source>
        <dbReference type="EMBL" id="OGG40218.1"/>
    </source>
</evidence>
<name>A0A1F6BTR2_9BACT</name>
<dbReference type="InterPro" id="IPR020563">
    <property type="entry name" value="X-over_junc_endoDNase_Mg_BS"/>
</dbReference>
<comment type="catalytic activity">
    <reaction evidence="12 13">
        <text>Endonucleolytic cleavage at a junction such as a reciprocal single-stranded crossover between two homologous DNA duplexes (Holliday junction).</text>
        <dbReference type="EC" id="3.1.21.10"/>
    </reaction>
</comment>
<dbReference type="GO" id="GO:0008821">
    <property type="term" value="F:crossover junction DNA endonuclease activity"/>
    <property type="evidence" value="ECO:0007669"/>
    <property type="project" value="UniProtKB-UniRule"/>
</dbReference>
<comment type="function">
    <text evidence="13">The RuvA-RuvB-RuvC complex processes Holliday junction (HJ) DNA during genetic recombination and DNA repair. Endonuclease that resolves HJ intermediates. Cleaves cruciform DNA by making single-stranded nicks across the HJ at symmetrical positions within the homologous arms, yielding a 5'-phosphate and a 3'-hydroxyl group; requires a central core of homology in the junction. The consensus cleavage sequence is 5'-(A/T)TT(C/G)-3'. Cleavage occurs on the 3'-side of the TT dinucleotide at the point of strand exchange. HJ branch migration catalyzed by RuvA-RuvB allows RuvC to scan DNA until it finds its consensus sequence, where it cleaves and resolves the cruciform DNA.</text>
</comment>
<proteinExistence type="inferred from homology"/>
<evidence type="ECO:0000256" key="3">
    <source>
        <dbReference type="ARBA" id="ARBA00022722"/>
    </source>
</evidence>
<dbReference type="InterPro" id="IPR002176">
    <property type="entry name" value="X-over_junc_endoDNase_RuvC"/>
</dbReference>
<dbReference type="EC" id="3.1.21.10" evidence="13 14"/>
<keyword evidence="7 13" id="KW-0378">Hydrolase</keyword>
<comment type="subunit">
    <text evidence="13">Homodimer which binds Holliday junction (HJ) DNA. The HJ becomes 2-fold symmetrical on binding to RuvC with unstacked arms; it has a different conformation from HJ DNA in complex with RuvA. In the full resolvosome a probable DNA-RuvA(4)-RuvB(12)-RuvC(2) complex forms which resolves the HJ.</text>
</comment>
<feature type="active site" evidence="13">
    <location>
        <position position="66"/>
    </location>
</feature>
<dbReference type="AlphaFoldDB" id="A0A1F6BTR2"/>
<evidence type="ECO:0000256" key="2">
    <source>
        <dbReference type="ARBA" id="ARBA00022490"/>
    </source>
</evidence>
<evidence type="ECO:0000256" key="4">
    <source>
        <dbReference type="ARBA" id="ARBA00022723"/>
    </source>
</evidence>
<evidence type="ECO:0000256" key="5">
    <source>
        <dbReference type="ARBA" id="ARBA00022759"/>
    </source>
</evidence>
<evidence type="ECO:0000256" key="14">
    <source>
        <dbReference type="NCBIfam" id="TIGR00228"/>
    </source>
</evidence>
<evidence type="ECO:0000256" key="10">
    <source>
        <dbReference type="ARBA" id="ARBA00023172"/>
    </source>
</evidence>
<sequence>MIILGIDPGTTRIGYGVIEKKNGKLFHVQSGIFNLPPLSLAERLLVLDRELQGLITSYRPRIAGVEKIYFSSNQKTAIDVAQARGVILRVFSFSSLPFFELTPLEVKLAVAGSGRASKQAVARMVGHFLQISGTGKLDDVTDALAVAIAISHHAPPSHV</sequence>